<evidence type="ECO:0000313" key="8">
    <source>
        <dbReference type="Proteomes" id="UP000199531"/>
    </source>
</evidence>
<name>A0A1H8KXE7_9BURK</name>
<dbReference type="InterPro" id="IPR018394">
    <property type="entry name" value="DNA_photolyase_1_CS_C"/>
</dbReference>
<dbReference type="GO" id="GO:0071949">
    <property type="term" value="F:FAD binding"/>
    <property type="evidence" value="ECO:0007669"/>
    <property type="project" value="TreeGrafter"/>
</dbReference>
<dbReference type="STRING" id="1121117.SAMN02745977_02499"/>
<proteinExistence type="inferred from homology"/>
<dbReference type="PANTHER" id="PTHR11455:SF22">
    <property type="entry name" value="CRYPTOCHROME DASH"/>
    <property type="match status" value="1"/>
</dbReference>
<dbReference type="SUPFAM" id="SSF48173">
    <property type="entry name" value="Cryptochrome/photolyase FAD-binding domain"/>
    <property type="match status" value="1"/>
</dbReference>
<keyword evidence="3 5" id="KW-0157">Chromophore</keyword>
<accession>A0A1H8KXE7</accession>
<dbReference type="RefSeq" id="WP_234970153.1">
    <property type="nucleotide sequence ID" value="NZ_FOCW01000015.1"/>
</dbReference>
<organism evidence="7 8">
    <name type="scientific">Brachymonas denitrificans DSM 15123</name>
    <dbReference type="NCBI Taxonomy" id="1121117"/>
    <lineage>
        <taxon>Bacteria</taxon>
        <taxon>Pseudomonadati</taxon>
        <taxon>Pseudomonadota</taxon>
        <taxon>Betaproteobacteria</taxon>
        <taxon>Burkholderiales</taxon>
        <taxon>Comamonadaceae</taxon>
        <taxon>Brachymonas</taxon>
    </lineage>
</organism>
<dbReference type="GO" id="GO:0003677">
    <property type="term" value="F:DNA binding"/>
    <property type="evidence" value="ECO:0007669"/>
    <property type="project" value="TreeGrafter"/>
</dbReference>
<reference evidence="7 8" key="1">
    <citation type="submission" date="2016-10" db="EMBL/GenBank/DDBJ databases">
        <authorList>
            <person name="de Groot N.N."/>
        </authorList>
    </citation>
    <scope>NUCLEOTIDE SEQUENCE [LARGE SCALE GENOMIC DNA]</scope>
    <source>
        <strain evidence="7 8">DSM 15123</strain>
    </source>
</reference>
<evidence type="ECO:0000256" key="1">
    <source>
        <dbReference type="ARBA" id="ARBA00022630"/>
    </source>
</evidence>
<keyword evidence="1 4" id="KW-0285">Flavoprotein</keyword>
<evidence type="ECO:0000256" key="4">
    <source>
        <dbReference type="PIRSR" id="PIRSR602081-1"/>
    </source>
</evidence>
<comment type="similarity">
    <text evidence="5">Belongs to the DNA photolyase family.</text>
</comment>
<evidence type="ECO:0000256" key="2">
    <source>
        <dbReference type="ARBA" id="ARBA00022827"/>
    </source>
</evidence>
<dbReference type="GO" id="GO:0000719">
    <property type="term" value="P:photoreactive repair"/>
    <property type="evidence" value="ECO:0007669"/>
    <property type="project" value="TreeGrafter"/>
</dbReference>
<evidence type="ECO:0000259" key="6">
    <source>
        <dbReference type="Pfam" id="PF03441"/>
    </source>
</evidence>
<dbReference type="Gene3D" id="1.25.40.80">
    <property type="match status" value="1"/>
</dbReference>
<keyword evidence="2 4" id="KW-0274">FAD</keyword>
<evidence type="ECO:0000256" key="3">
    <source>
        <dbReference type="ARBA" id="ARBA00022991"/>
    </source>
</evidence>
<feature type="binding site" evidence="4">
    <location>
        <begin position="208"/>
        <end position="210"/>
    </location>
    <ligand>
        <name>FAD</name>
        <dbReference type="ChEBI" id="CHEBI:57692"/>
    </ligand>
</feature>
<dbReference type="EMBL" id="FOCW01000015">
    <property type="protein sequence ID" value="SEN97529.1"/>
    <property type="molecule type" value="Genomic_DNA"/>
</dbReference>
<protein>
    <submittedName>
        <fullName evidence="7">Cryptochrome, DASH family</fullName>
    </submittedName>
</protein>
<feature type="binding site" evidence="4">
    <location>
        <position position="59"/>
    </location>
    <ligand>
        <name>FAD</name>
        <dbReference type="ChEBI" id="CHEBI:57692"/>
    </ligand>
</feature>
<dbReference type="Pfam" id="PF03441">
    <property type="entry name" value="FAD_binding_7"/>
    <property type="match status" value="1"/>
</dbReference>
<feature type="domain" description="Cryptochrome/DNA photolyase FAD-binding" evidence="6">
    <location>
        <begin position="111"/>
        <end position="253"/>
    </location>
</feature>
<keyword evidence="8" id="KW-1185">Reference proteome</keyword>
<gene>
    <name evidence="7" type="ORF">SAMN02745977_02499</name>
</gene>
<dbReference type="InterPro" id="IPR002081">
    <property type="entry name" value="Cryptochrome/DNA_photolyase_1"/>
</dbReference>
<dbReference type="GO" id="GO:0003904">
    <property type="term" value="F:deoxyribodipyrimidine photo-lyase activity"/>
    <property type="evidence" value="ECO:0007669"/>
    <property type="project" value="TreeGrafter"/>
</dbReference>
<feature type="binding site" evidence="4">
    <location>
        <begin position="112"/>
        <end position="119"/>
    </location>
    <ligand>
        <name>FAD</name>
        <dbReference type="ChEBI" id="CHEBI:57692"/>
    </ligand>
</feature>
<dbReference type="AlphaFoldDB" id="A0A1H8KXE7"/>
<dbReference type="Proteomes" id="UP000199531">
    <property type="component" value="Unassembled WGS sequence"/>
</dbReference>
<comment type="cofactor">
    <cofactor evidence="4">
        <name>FAD</name>
        <dbReference type="ChEBI" id="CHEBI:57692"/>
    </cofactor>
    <text evidence="4">Binds 1 FAD per subunit.</text>
</comment>
<dbReference type="PRINTS" id="PR00147">
    <property type="entry name" value="DNAPHOTLYASE"/>
</dbReference>
<dbReference type="InterPro" id="IPR005101">
    <property type="entry name" value="Cryptochr/Photolyase_FAD-bd"/>
</dbReference>
<dbReference type="PROSITE" id="PS00394">
    <property type="entry name" value="DNA_PHOTOLYASES_1_1"/>
    <property type="match status" value="1"/>
</dbReference>
<dbReference type="PANTHER" id="PTHR11455">
    <property type="entry name" value="CRYPTOCHROME"/>
    <property type="match status" value="1"/>
</dbReference>
<evidence type="ECO:0000256" key="5">
    <source>
        <dbReference type="RuleBase" id="RU004182"/>
    </source>
</evidence>
<dbReference type="InterPro" id="IPR036134">
    <property type="entry name" value="Crypto/Photolyase_FAD-like_sf"/>
</dbReference>
<evidence type="ECO:0000313" key="7">
    <source>
        <dbReference type="EMBL" id="SEN97529.1"/>
    </source>
</evidence>
<feature type="binding site" evidence="4">
    <location>
        <begin position="72"/>
        <end position="76"/>
    </location>
    <ligand>
        <name>FAD</name>
        <dbReference type="ChEBI" id="CHEBI:57692"/>
    </ligand>
</feature>
<dbReference type="Gene3D" id="1.10.579.10">
    <property type="entry name" value="DNA Cyclobutane Dipyrimidine Photolyase, subunit A, domain 3"/>
    <property type="match status" value="1"/>
</dbReference>
<sequence>MPADCLQGQDEALAAFAGTPPLADARSAFPYQRPPIHGGEIAALAHLEQYLARGLLHSYKRTRNGLMGLDYSAKWSPWLATGALSARQALAKLRACEAAPGASDGSYWLWFELLWRDYFRFLHLQHGRTLYRAQGLGPVRTTPHDSARFAAWCAGQTGQPLVDAGMRELAATGYLSNRLRQITASYLIHDLQCDWRAGAAWFEHQLLDYDVYSNQGNWLYIAGRGTDPRGGRRFDPVQQARAYDPQGAYQDLWSRP</sequence>